<dbReference type="RefSeq" id="WP_250924064.1">
    <property type="nucleotide sequence ID" value="NZ_JAMQAW010000086.1"/>
</dbReference>
<dbReference type="Pfam" id="PF14040">
    <property type="entry name" value="DNase_NucA_NucB"/>
    <property type="match status" value="1"/>
</dbReference>
<proteinExistence type="predicted"/>
<accession>A0ABT0UYY3</accession>
<dbReference type="EMBL" id="JAMQAW010000086">
    <property type="protein sequence ID" value="MCM2393768.1"/>
    <property type="molecule type" value="Genomic_DNA"/>
</dbReference>
<keyword evidence="3" id="KW-1185">Reference proteome</keyword>
<evidence type="ECO:0000259" key="1">
    <source>
        <dbReference type="Pfam" id="PF14040"/>
    </source>
</evidence>
<protein>
    <submittedName>
        <fullName evidence="2">NucA/NucB deoxyribonuclease domain-containing protein</fullName>
    </submittedName>
</protein>
<organism evidence="2 3">
    <name type="scientific">Streptomyces albipurpureus</name>
    <dbReference type="NCBI Taxonomy" id="2897419"/>
    <lineage>
        <taxon>Bacteria</taxon>
        <taxon>Bacillati</taxon>
        <taxon>Actinomycetota</taxon>
        <taxon>Actinomycetes</taxon>
        <taxon>Kitasatosporales</taxon>
        <taxon>Streptomycetaceae</taxon>
        <taxon>Streptomyces</taxon>
    </lineage>
</organism>
<evidence type="ECO:0000313" key="2">
    <source>
        <dbReference type="EMBL" id="MCM2393768.1"/>
    </source>
</evidence>
<gene>
    <name evidence="2" type="ORF">NBG84_36810</name>
</gene>
<comment type="caution">
    <text evidence="2">The sequence shown here is derived from an EMBL/GenBank/DDBJ whole genome shotgun (WGS) entry which is preliminary data.</text>
</comment>
<dbReference type="Proteomes" id="UP001431429">
    <property type="component" value="Unassembled WGS sequence"/>
</dbReference>
<evidence type="ECO:0000313" key="3">
    <source>
        <dbReference type="Proteomes" id="UP001431429"/>
    </source>
</evidence>
<reference evidence="2" key="1">
    <citation type="submission" date="2022-06" db="EMBL/GenBank/DDBJ databases">
        <title>Genome public.</title>
        <authorList>
            <person name="Sun Q."/>
        </authorList>
    </citation>
    <scope>NUCLEOTIDE SEQUENCE</scope>
    <source>
        <strain evidence="2">CWNU-1</strain>
    </source>
</reference>
<sequence>MKATGIYSAAGSTLTLHPTASTPCTSNVVNPDGPSRTDSVLAWEGAVTAYNVKSAEAGGDQTRIDKIAHCASQTRYKATAPNGTTPWSDGPTVTSRFDSAAYMAQYGVKGAIFSNVLPWYQYARTDASVKSVAEHIFDALYLPQLTYPVKPNKDIPGNVWNGEYQPIHRNFPNFNAASATVARKNLNAKNAACRPLQSNPGEQCDEFPFASTKEGAGKGDGNFSVRYVPGSENGSAGAKLAVWYGQDRIIDGDAYGFRVK</sequence>
<dbReference type="InterPro" id="IPR029476">
    <property type="entry name" value="DNase_NucA_NucB"/>
</dbReference>
<name>A0ABT0UYY3_9ACTN</name>
<feature type="domain" description="Deoxyribonuclease NucA/NucB" evidence="1">
    <location>
        <begin position="175"/>
        <end position="256"/>
    </location>
</feature>